<accession>A0A150MTD0</accession>
<organism evidence="1 2">
    <name type="scientific">Geobacillus stearothermophilus</name>
    <name type="common">Bacillus stearothermophilus</name>
    <dbReference type="NCBI Taxonomy" id="1422"/>
    <lineage>
        <taxon>Bacteria</taxon>
        <taxon>Bacillati</taxon>
        <taxon>Bacillota</taxon>
        <taxon>Bacilli</taxon>
        <taxon>Bacillales</taxon>
        <taxon>Anoxybacillaceae</taxon>
        <taxon>Geobacillus</taxon>
    </lineage>
</organism>
<evidence type="ECO:0000313" key="2">
    <source>
        <dbReference type="Proteomes" id="UP000075424"/>
    </source>
</evidence>
<dbReference type="AlphaFoldDB" id="A0A150MTD0"/>
<name>A0A150MTD0_GEOSE</name>
<evidence type="ECO:0000313" key="1">
    <source>
        <dbReference type="EMBL" id="KYD27602.1"/>
    </source>
</evidence>
<dbReference type="EMBL" id="LQYV01000041">
    <property type="protein sequence ID" value="KYD27602.1"/>
    <property type="molecule type" value="Genomic_DNA"/>
</dbReference>
<proteinExistence type="predicted"/>
<dbReference type="PATRIC" id="fig|1422.18.peg.2842"/>
<gene>
    <name evidence="1" type="ORF">B4109_3108</name>
</gene>
<dbReference type="Pfam" id="PF11213">
    <property type="entry name" value="DUF3006"/>
    <property type="match status" value="1"/>
</dbReference>
<dbReference type="Proteomes" id="UP000075424">
    <property type="component" value="Unassembled WGS sequence"/>
</dbReference>
<comment type="caution">
    <text evidence="1">The sequence shown here is derived from an EMBL/GenBank/DDBJ whole genome shotgun (WGS) entry which is preliminary data.</text>
</comment>
<protein>
    <submittedName>
        <fullName evidence="1">Uncharacterized protein</fullName>
    </submittedName>
</protein>
<dbReference type="RefSeq" id="WP_061567305.1">
    <property type="nucleotide sequence ID" value="NZ_JARMSS010000159.1"/>
</dbReference>
<reference evidence="1 2" key="1">
    <citation type="submission" date="2016-01" db="EMBL/GenBank/DDBJ databases">
        <title>Draft Genome Sequences of Seven Thermophilic Sporeformers Isolated from Foods.</title>
        <authorList>
            <person name="Berendsen E.M."/>
            <person name="Wells-Bennik M.H."/>
            <person name="Krawcyk A.O."/>
            <person name="De Jong A."/>
            <person name="Holsappel S."/>
            <person name="Eijlander R.T."/>
            <person name="Kuipers O.P."/>
        </authorList>
    </citation>
    <scope>NUCLEOTIDE SEQUENCE [LARGE SCALE GENOMIC DNA]</scope>
    <source>
        <strain evidence="1 2">B4109</strain>
    </source>
</reference>
<sequence length="71" mass="8408">MKYIIDRFEGKWAVCEAEDGKMIDIEKSKLPKNARAGDVIVQENGKFRVDKKETEKRWKEIEDLMNEVFDD</sequence>
<dbReference type="Gene3D" id="6.20.120.50">
    <property type="match status" value="1"/>
</dbReference>
<dbReference type="InterPro" id="IPR021377">
    <property type="entry name" value="DUF3006"/>
</dbReference>